<dbReference type="KEGG" id="byl:A4V09_01810"/>
<reference evidence="3" key="1">
    <citation type="submission" date="2017-04" db="EMBL/GenBank/DDBJ databases">
        <title>Complete Genome Sequences of Twelve Strains of a Stable Defined Moderately Diverse Mouse Microbiota 2 (sDMDMm2).</title>
        <authorList>
            <person name="Uchimura Y."/>
            <person name="Wyss M."/>
            <person name="Brugiroux S."/>
            <person name="Limenitakis J.P."/>
            <person name="Stecher B."/>
            <person name="McCoy K.D."/>
            <person name="Macpherson A.J."/>
        </authorList>
    </citation>
    <scope>NUCLEOTIDE SEQUENCE</scope>
    <source>
        <strain evidence="3">YL58</strain>
    </source>
</reference>
<evidence type="ECO:0000256" key="1">
    <source>
        <dbReference type="SAM" id="MobiDB-lite"/>
    </source>
</evidence>
<dbReference type="Proteomes" id="UP000092574">
    <property type="component" value="Chromosome"/>
</dbReference>
<feature type="domain" description="Cyclophilin-like" evidence="2">
    <location>
        <begin position="62"/>
        <end position="111"/>
    </location>
</feature>
<evidence type="ECO:0000259" key="2">
    <source>
        <dbReference type="Pfam" id="PF18050"/>
    </source>
</evidence>
<protein>
    <recommendedName>
        <fullName evidence="2">Cyclophilin-like domain-containing protein</fullName>
    </recommendedName>
</protein>
<keyword evidence="4" id="KW-1185">Reference proteome</keyword>
<feature type="compositionally biased region" description="Basic and acidic residues" evidence="1">
    <location>
        <begin position="40"/>
        <end position="52"/>
    </location>
</feature>
<dbReference type="SUPFAM" id="SSF50891">
    <property type="entry name" value="Cyclophilin-like"/>
    <property type="match status" value="1"/>
</dbReference>
<proteinExistence type="predicted"/>
<dbReference type="Pfam" id="PF18050">
    <property type="entry name" value="Cyclophil_like2"/>
    <property type="match status" value="1"/>
</dbReference>
<dbReference type="EMBL" id="CP015405">
    <property type="protein sequence ID" value="ANU74605.1"/>
    <property type="molecule type" value="Genomic_DNA"/>
</dbReference>
<dbReference type="InterPro" id="IPR041183">
    <property type="entry name" value="Cyclophilin-like"/>
</dbReference>
<name>A0A1C7I4V6_9FIRM</name>
<dbReference type="STRING" id="1796616.A4V09_01810"/>
<evidence type="ECO:0000313" key="3">
    <source>
        <dbReference type="EMBL" id="ANU74605.1"/>
    </source>
</evidence>
<feature type="region of interest" description="Disordered" evidence="1">
    <location>
        <begin position="27"/>
        <end position="55"/>
    </location>
</feature>
<dbReference type="AlphaFoldDB" id="A0A1C7I4V6"/>
<accession>A0A1C7I4V6</accession>
<gene>
    <name evidence="3" type="ORF">A4V09_01810</name>
</gene>
<dbReference type="InterPro" id="IPR029000">
    <property type="entry name" value="Cyclophilin-like_dom_sf"/>
</dbReference>
<evidence type="ECO:0000313" key="4">
    <source>
        <dbReference type="Proteomes" id="UP000092574"/>
    </source>
</evidence>
<organism evidence="3 4">
    <name type="scientific">Blautia pseudococcoides</name>
    <dbReference type="NCBI Taxonomy" id="1796616"/>
    <lineage>
        <taxon>Bacteria</taxon>
        <taxon>Bacillati</taxon>
        <taxon>Bacillota</taxon>
        <taxon>Clostridia</taxon>
        <taxon>Lachnospirales</taxon>
        <taxon>Lachnospiraceae</taxon>
        <taxon>Blautia</taxon>
    </lineage>
</organism>
<sequence>MEFTKNYAQLAALSRLNSFGVYWVNRQETPEGSPEEGEEPSAKENEGSKEETGGIQMQELVMEIDGTRFPVILYDNETTQAFMDRLPMTLDMEELHGNEKLNYLDQGLPTNPI</sequence>